<accession>A0A5C8LQX1</accession>
<keyword evidence="3" id="KW-1185">Reference proteome</keyword>
<feature type="chain" id="PRO_5023048833" description="VWA domain-containing protein" evidence="1">
    <location>
        <begin position="21"/>
        <end position="276"/>
    </location>
</feature>
<reference evidence="2 3" key="1">
    <citation type="submission" date="2019-08" db="EMBL/GenBank/DDBJ databases">
        <title>Draft genome analysis of Rheinheimera tangshanensis isolated from the roots of fresh rice plants (Oryza sativa).</title>
        <authorList>
            <person name="Yu Q."/>
            <person name="Qi Y."/>
            <person name="Zhang H."/>
            <person name="Pu J."/>
        </authorList>
    </citation>
    <scope>NUCLEOTIDE SEQUENCE [LARGE SCALE GENOMIC DNA]</scope>
    <source>
        <strain evidence="2 3">JA3-B52</strain>
    </source>
</reference>
<evidence type="ECO:0000256" key="1">
    <source>
        <dbReference type="SAM" id="SignalP"/>
    </source>
</evidence>
<proteinExistence type="predicted"/>
<dbReference type="RefSeq" id="WP_147905439.1">
    <property type="nucleotide sequence ID" value="NZ_BAAAGC010000002.1"/>
</dbReference>
<feature type="signal peptide" evidence="1">
    <location>
        <begin position="1"/>
        <end position="20"/>
    </location>
</feature>
<keyword evidence="1" id="KW-0732">Signal</keyword>
<dbReference type="Proteomes" id="UP000321814">
    <property type="component" value="Unassembled WGS sequence"/>
</dbReference>
<comment type="caution">
    <text evidence="2">The sequence shown here is derived from an EMBL/GenBank/DDBJ whole genome shotgun (WGS) entry which is preliminary data.</text>
</comment>
<evidence type="ECO:0000313" key="2">
    <source>
        <dbReference type="EMBL" id="TXK77932.1"/>
    </source>
</evidence>
<sequence>MTKTGLVLLLGALCSQPLWAAERNDIKSCYDKLGISEKPESSGRELVMVIDETTQLPVSLKKEALSHLIRFVKPGDAVKLYRFSAYLPDSHMALVFAGKLESQLSQEQRDSTGQNSLRQLDKCITAQQKYFQTVIAKGLANSFGSEDKKIAKSEIFFSLKQIGQDWKNSQAQDKVLFLVSDMLENSDFSSFYQNNQIKTINPEQELAKVEKNQLQAEFTGVRVYVHAAGLVPNDVKHGYRSGKTMQSLQNFWQAYFEKSGASLEGFGSPSLTTDLR</sequence>
<dbReference type="EMBL" id="VRLR01000016">
    <property type="protein sequence ID" value="TXK77932.1"/>
    <property type="molecule type" value="Genomic_DNA"/>
</dbReference>
<evidence type="ECO:0000313" key="3">
    <source>
        <dbReference type="Proteomes" id="UP000321814"/>
    </source>
</evidence>
<protein>
    <recommendedName>
        <fullName evidence="4">VWA domain-containing protein</fullName>
    </recommendedName>
</protein>
<dbReference type="OrthoDB" id="5365915at2"/>
<organism evidence="2 3">
    <name type="scientific">Rheinheimera tangshanensis</name>
    <dbReference type="NCBI Taxonomy" id="400153"/>
    <lineage>
        <taxon>Bacteria</taxon>
        <taxon>Pseudomonadati</taxon>
        <taxon>Pseudomonadota</taxon>
        <taxon>Gammaproteobacteria</taxon>
        <taxon>Chromatiales</taxon>
        <taxon>Chromatiaceae</taxon>
        <taxon>Rheinheimera</taxon>
    </lineage>
</organism>
<name>A0A5C8LQX1_9GAMM</name>
<gene>
    <name evidence="2" type="ORF">FU839_17700</name>
</gene>
<evidence type="ECO:0008006" key="4">
    <source>
        <dbReference type="Google" id="ProtNLM"/>
    </source>
</evidence>
<dbReference type="AlphaFoldDB" id="A0A5C8LQX1"/>